<protein>
    <recommendedName>
        <fullName evidence="7">C3H1-type domain-containing protein</fullName>
    </recommendedName>
</protein>
<evidence type="ECO:0000256" key="3">
    <source>
        <dbReference type="ARBA" id="ARBA00022833"/>
    </source>
</evidence>
<evidence type="ECO:0000256" key="1">
    <source>
        <dbReference type="ARBA" id="ARBA00022723"/>
    </source>
</evidence>
<keyword evidence="9" id="KW-1185">Reference proteome</keyword>
<name>A0AA36DZX0_LACSI</name>
<dbReference type="Pfam" id="PF00642">
    <property type="entry name" value="zf-CCCH"/>
    <property type="match status" value="4"/>
</dbReference>
<dbReference type="AlphaFoldDB" id="A0AA36DZX0"/>
<evidence type="ECO:0000256" key="6">
    <source>
        <dbReference type="SAM" id="MobiDB-lite"/>
    </source>
</evidence>
<feature type="zinc finger region" description="C3H1-type" evidence="5">
    <location>
        <begin position="101"/>
        <end position="129"/>
    </location>
</feature>
<keyword evidence="2 5" id="KW-0863">Zinc-finger</keyword>
<evidence type="ECO:0000256" key="5">
    <source>
        <dbReference type="PROSITE-ProRule" id="PRU00723"/>
    </source>
</evidence>
<dbReference type="SUPFAM" id="SSF90229">
    <property type="entry name" value="CCCH zinc finger"/>
    <property type="match status" value="4"/>
</dbReference>
<dbReference type="GO" id="GO:0003677">
    <property type="term" value="F:DNA binding"/>
    <property type="evidence" value="ECO:0007669"/>
    <property type="project" value="UniProtKB-KW"/>
</dbReference>
<feature type="zinc finger region" description="C3H1-type" evidence="5">
    <location>
        <begin position="57"/>
        <end position="84"/>
    </location>
</feature>
<reference evidence="8" key="1">
    <citation type="submission" date="2023-04" db="EMBL/GenBank/DDBJ databases">
        <authorList>
            <person name="Vijverberg K."/>
            <person name="Xiong W."/>
            <person name="Schranz E."/>
        </authorList>
    </citation>
    <scope>NUCLEOTIDE SEQUENCE</scope>
</reference>
<dbReference type="GO" id="GO:0008270">
    <property type="term" value="F:zinc ion binding"/>
    <property type="evidence" value="ECO:0007669"/>
    <property type="project" value="UniProtKB-KW"/>
</dbReference>
<dbReference type="PANTHER" id="PTHR12506">
    <property type="entry name" value="PROTEIN PHOSPHATASE RELATED"/>
    <property type="match status" value="1"/>
</dbReference>
<feature type="domain" description="C3H1-type" evidence="7">
    <location>
        <begin position="206"/>
        <end position="234"/>
    </location>
</feature>
<keyword evidence="3 5" id="KW-0862">Zinc</keyword>
<gene>
    <name evidence="8" type="ORF">LSALG_LOCUS17078</name>
</gene>
<evidence type="ECO:0000313" key="9">
    <source>
        <dbReference type="Proteomes" id="UP001177003"/>
    </source>
</evidence>
<feature type="zinc finger region" description="C3H1-type" evidence="5">
    <location>
        <begin position="3"/>
        <end position="31"/>
    </location>
</feature>
<dbReference type="InterPro" id="IPR000571">
    <property type="entry name" value="Znf_CCCH"/>
</dbReference>
<evidence type="ECO:0000313" key="8">
    <source>
        <dbReference type="EMBL" id="CAI9277135.1"/>
    </source>
</evidence>
<feature type="domain" description="C3H1-type" evidence="7">
    <location>
        <begin position="57"/>
        <end position="84"/>
    </location>
</feature>
<accession>A0AA36DZX0</accession>
<feature type="zinc finger region" description="C3H1-type" evidence="5">
    <location>
        <begin position="206"/>
        <end position="234"/>
    </location>
</feature>
<proteinExistence type="predicted"/>
<feature type="region of interest" description="Disordered" evidence="6">
    <location>
        <begin position="37"/>
        <end position="57"/>
    </location>
</feature>
<organism evidence="8 9">
    <name type="scientific">Lactuca saligna</name>
    <name type="common">Willowleaf lettuce</name>
    <dbReference type="NCBI Taxonomy" id="75948"/>
    <lineage>
        <taxon>Eukaryota</taxon>
        <taxon>Viridiplantae</taxon>
        <taxon>Streptophyta</taxon>
        <taxon>Embryophyta</taxon>
        <taxon>Tracheophyta</taxon>
        <taxon>Spermatophyta</taxon>
        <taxon>Magnoliopsida</taxon>
        <taxon>eudicotyledons</taxon>
        <taxon>Gunneridae</taxon>
        <taxon>Pentapetalae</taxon>
        <taxon>asterids</taxon>
        <taxon>campanulids</taxon>
        <taxon>Asterales</taxon>
        <taxon>Asteraceae</taxon>
        <taxon>Cichorioideae</taxon>
        <taxon>Cichorieae</taxon>
        <taxon>Lactucinae</taxon>
        <taxon>Lactuca</taxon>
    </lineage>
</organism>
<feature type="region of interest" description="Disordered" evidence="6">
    <location>
        <begin position="240"/>
        <end position="260"/>
    </location>
</feature>
<dbReference type="PANTHER" id="PTHR12506:SF75">
    <property type="entry name" value="ZINC FINGER CCCH DOMAIN-CONTAINING PROTEIN 67-LIKE"/>
    <property type="match status" value="1"/>
</dbReference>
<feature type="domain" description="C3H1-type" evidence="7">
    <location>
        <begin position="3"/>
        <end position="31"/>
    </location>
</feature>
<dbReference type="InterPro" id="IPR050974">
    <property type="entry name" value="Plant_ZF_CCCH"/>
</dbReference>
<dbReference type="PROSITE" id="PS50103">
    <property type="entry name" value="ZF_C3H1"/>
    <property type="match status" value="4"/>
</dbReference>
<evidence type="ECO:0000259" key="7">
    <source>
        <dbReference type="PROSITE" id="PS50103"/>
    </source>
</evidence>
<evidence type="ECO:0000256" key="2">
    <source>
        <dbReference type="ARBA" id="ARBA00022771"/>
    </source>
</evidence>
<evidence type="ECO:0000256" key="4">
    <source>
        <dbReference type="ARBA" id="ARBA00023125"/>
    </source>
</evidence>
<dbReference type="InterPro" id="IPR036855">
    <property type="entry name" value="Znf_CCCH_sf"/>
</dbReference>
<keyword evidence="1 5" id="KW-0479">Metal-binding</keyword>
<feature type="domain" description="C3H1-type" evidence="7">
    <location>
        <begin position="101"/>
        <end position="129"/>
    </location>
</feature>
<dbReference type="EMBL" id="OX465079">
    <property type="protein sequence ID" value="CAI9277135.1"/>
    <property type="molecule type" value="Genomic_DNA"/>
</dbReference>
<sequence length="260" mass="29058">MAKKVDKDCSVFVSTGYCSFGDFCKFRHPTLKTTDKVEKVQKEGNNGSSSGKESDKSSPIIPCKFFQVGACNRGIYCKFMHSTPQVPPEQRLFNTLGLPYRLGQQDCAFYMRNGSCGYGVDCKYHHPDPIYDPYEQHGNGYGFDYQHQSFGNMNGEYYPNAPLMTDSTVQPTINGWNGNQPANPGFYYHPAKESTLVLNEEGLPQRPGRSVCWHYEKSGVCIFGSACAFDHPPIFAPAFYDEGSTSQSAPHDDNNPETQE</sequence>
<dbReference type="Proteomes" id="UP001177003">
    <property type="component" value="Chromosome 3"/>
</dbReference>
<dbReference type="GO" id="GO:0003729">
    <property type="term" value="F:mRNA binding"/>
    <property type="evidence" value="ECO:0007669"/>
    <property type="project" value="TreeGrafter"/>
</dbReference>
<keyword evidence="4" id="KW-0238">DNA-binding</keyword>
<dbReference type="SMART" id="SM00356">
    <property type="entry name" value="ZnF_C3H1"/>
    <property type="match status" value="4"/>
</dbReference>
<dbReference type="Gene3D" id="4.10.1000.10">
    <property type="entry name" value="Zinc finger, CCCH-type"/>
    <property type="match status" value="1"/>
</dbReference>